<dbReference type="Pfam" id="PF13456">
    <property type="entry name" value="RVT_3"/>
    <property type="match status" value="1"/>
</dbReference>
<keyword evidence="3" id="KW-1185">Reference proteome</keyword>
<name>A0AAD9WPS2_9ROSI</name>
<comment type="caution">
    <text evidence="2">The sequence shown here is derived from an EMBL/GenBank/DDBJ whole genome shotgun (WGS) entry which is preliminary data.</text>
</comment>
<dbReference type="GO" id="GO:0003676">
    <property type="term" value="F:nucleic acid binding"/>
    <property type="evidence" value="ECO:0007669"/>
    <property type="project" value="InterPro"/>
</dbReference>
<protein>
    <recommendedName>
        <fullName evidence="1">RNase H type-1 domain-containing protein</fullName>
    </recommendedName>
</protein>
<reference evidence="2" key="1">
    <citation type="journal article" date="2023" name="Plant J.">
        <title>Genome sequences and population genomics provide insights into the demographic history, inbreeding, and mutation load of two 'living fossil' tree species of Dipteronia.</title>
        <authorList>
            <person name="Feng Y."/>
            <person name="Comes H.P."/>
            <person name="Chen J."/>
            <person name="Zhu S."/>
            <person name="Lu R."/>
            <person name="Zhang X."/>
            <person name="Li P."/>
            <person name="Qiu J."/>
            <person name="Olsen K.M."/>
            <person name="Qiu Y."/>
        </authorList>
    </citation>
    <scope>NUCLEOTIDE SEQUENCE</scope>
    <source>
        <strain evidence="2">KIB01</strain>
    </source>
</reference>
<dbReference type="InterPro" id="IPR002156">
    <property type="entry name" value="RNaseH_domain"/>
</dbReference>
<sequence length="117" mass="12945">MASNAQTISTGYDPQTVEAMAVLRGIKYAKDACRDDRGSVLVQLLFQTSFNSKGIWNRNRNLLGRGLWPCVLEMDAQVVVNLVIGETVVRSDIGLVVDDVAHLLHEFLDCVVSFVHI</sequence>
<accession>A0AAD9WPS2</accession>
<feature type="domain" description="RNase H type-1" evidence="1">
    <location>
        <begin position="64"/>
        <end position="116"/>
    </location>
</feature>
<evidence type="ECO:0000259" key="1">
    <source>
        <dbReference type="Pfam" id="PF13456"/>
    </source>
</evidence>
<proteinExistence type="predicted"/>
<dbReference type="AlphaFoldDB" id="A0AAD9WPS2"/>
<dbReference type="Proteomes" id="UP001280121">
    <property type="component" value="Unassembled WGS sequence"/>
</dbReference>
<gene>
    <name evidence="2" type="ORF">Ddye_025777</name>
</gene>
<dbReference type="EMBL" id="JANJYI010000008">
    <property type="protein sequence ID" value="KAK2637982.1"/>
    <property type="molecule type" value="Genomic_DNA"/>
</dbReference>
<dbReference type="GO" id="GO:0004523">
    <property type="term" value="F:RNA-DNA hybrid ribonuclease activity"/>
    <property type="evidence" value="ECO:0007669"/>
    <property type="project" value="InterPro"/>
</dbReference>
<organism evidence="2 3">
    <name type="scientific">Dipteronia dyeriana</name>
    <dbReference type="NCBI Taxonomy" id="168575"/>
    <lineage>
        <taxon>Eukaryota</taxon>
        <taxon>Viridiplantae</taxon>
        <taxon>Streptophyta</taxon>
        <taxon>Embryophyta</taxon>
        <taxon>Tracheophyta</taxon>
        <taxon>Spermatophyta</taxon>
        <taxon>Magnoliopsida</taxon>
        <taxon>eudicotyledons</taxon>
        <taxon>Gunneridae</taxon>
        <taxon>Pentapetalae</taxon>
        <taxon>rosids</taxon>
        <taxon>malvids</taxon>
        <taxon>Sapindales</taxon>
        <taxon>Sapindaceae</taxon>
        <taxon>Hippocastanoideae</taxon>
        <taxon>Acereae</taxon>
        <taxon>Dipteronia</taxon>
    </lineage>
</organism>
<evidence type="ECO:0000313" key="3">
    <source>
        <dbReference type="Proteomes" id="UP001280121"/>
    </source>
</evidence>
<evidence type="ECO:0000313" key="2">
    <source>
        <dbReference type="EMBL" id="KAK2637982.1"/>
    </source>
</evidence>